<feature type="transmembrane region" description="Helical" evidence="8">
    <location>
        <begin position="373"/>
        <end position="393"/>
    </location>
</feature>
<name>A0A4R1GFE2_9GAMM</name>
<protein>
    <submittedName>
        <fullName evidence="10">Multisubunit potassium/proton antiporter PhaD subunit</fullName>
    </submittedName>
</protein>
<keyword evidence="3" id="KW-1003">Cell membrane</keyword>
<dbReference type="PRINTS" id="PR01437">
    <property type="entry name" value="NUOXDRDTASE4"/>
</dbReference>
<keyword evidence="4 7" id="KW-0812">Transmembrane</keyword>
<keyword evidence="6 8" id="KW-0472">Membrane</keyword>
<proteinExistence type="inferred from homology"/>
<comment type="similarity">
    <text evidence="2">Belongs to the CPA3 antiporters (TC 2.A.63) subunit D family.</text>
</comment>
<feature type="transmembrane region" description="Helical" evidence="8">
    <location>
        <begin position="204"/>
        <end position="223"/>
    </location>
</feature>
<comment type="caution">
    <text evidence="10">The sequence shown here is derived from an EMBL/GenBank/DDBJ whole genome shotgun (WGS) entry which is preliminary data.</text>
</comment>
<evidence type="ECO:0000256" key="3">
    <source>
        <dbReference type="ARBA" id="ARBA00022475"/>
    </source>
</evidence>
<dbReference type="GO" id="GO:0008137">
    <property type="term" value="F:NADH dehydrogenase (ubiquinone) activity"/>
    <property type="evidence" value="ECO:0007669"/>
    <property type="project" value="InterPro"/>
</dbReference>
<dbReference type="Proteomes" id="UP000294546">
    <property type="component" value="Unassembled WGS sequence"/>
</dbReference>
<evidence type="ECO:0000256" key="2">
    <source>
        <dbReference type="ARBA" id="ARBA00005346"/>
    </source>
</evidence>
<evidence type="ECO:0000256" key="7">
    <source>
        <dbReference type="RuleBase" id="RU000320"/>
    </source>
</evidence>
<keyword evidence="11" id="KW-1185">Reference proteome</keyword>
<evidence type="ECO:0000313" key="11">
    <source>
        <dbReference type="Proteomes" id="UP000294546"/>
    </source>
</evidence>
<keyword evidence="5 8" id="KW-1133">Transmembrane helix</keyword>
<evidence type="ECO:0000256" key="4">
    <source>
        <dbReference type="ARBA" id="ARBA00022692"/>
    </source>
</evidence>
<dbReference type="InterPro" id="IPR001750">
    <property type="entry name" value="ND/Mrp_TM"/>
</dbReference>
<dbReference type="RefSeq" id="WP_132291164.1">
    <property type="nucleotide sequence ID" value="NZ_SMFU01000008.1"/>
</dbReference>
<evidence type="ECO:0000256" key="1">
    <source>
        <dbReference type="ARBA" id="ARBA00004651"/>
    </source>
</evidence>
<dbReference type="GO" id="GO:0042773">
    <property type="term" value="P:ATP synthesis coupled electron transport"/>
    <property type="evidence" value="ECO:0007669"/>
    <property type="project" value="InterPro"/>
</dbReference>
<evidence type="ECO:0000256" key="5">
    <source>
        <dbReference type="ARBA" id="ARBA00022989"/>
    </source>
</evidence>
<dbReference type="PANTHER" id="PTHR42703:SF1">
    <property type="entry name" value="NA(+)_H(+) ANTIPORTER SUBUNIT D1"/>
    <property type="match status" value="1"/>
</dbReference>
<sequence>MDHLAILPIIIPLLSGILMLLPPVCRDNARQRALSLAALGFMLLVSIRLIALSASGEIQLYVLGDWQPPFGIVLVADRLSTLMLLLTAVLGFGAMLYACGGDDKRGMYFHPLFMFQMMGINGAFLTGDIFNLFVFFEVLLISSYALLIHAGGKQKTRASVHYVVLNLAGSSIFLFALGILYGTLGTLNIADMSQKVAMLQPSEQIIAKTGALMLLVVFGLKSAMLPLQFWLPRTYASASAPVAALFAVLTKVGIYSILRVFTVVFGDDAGGLANLAQPWLWPIAILTLIIGALGILAASSLRQLIAQLVILSIGTLLAAAAMSRVEATSALLYYLVHSTLVCGALFLLADLIFQQRGKAEDRFVTARKMCQPVPLGIAFFIGALAIAGLPPFSGFVGKALILKAADINAEAGWVYPAVLIGGLAALIALSRAGTSLFWNISREQADICERPPRVKLVAVYLLLATSPLLVIFGGPMTEFTEQTAIQLHGLSSNLEPLLRPGGGS</sequence>
<dbReference type="InterPro" id="IPR050586">
    <property type="entry name" value="CPA3_Na-H_Antiporter_D"/>
</dbReference>
<feature type="transmembrane region" description="Helical" evidence="8">
    <location>
        <begin position="162"/>
        <end position="184"/>
    </location>
</feature>
<dbReference type="EMBL" id="SMFU01000008">
    <property type="protein sequence ID" value="TCK07117.1"/>
    <property type="molecule type" value="Genomic_DNA"/>
</dbReference>
<dbReference type="AlphaFoldDB" id="A0A4R1GFE2"/>
<feature type="transmembrane region" description="Helical" evidence="8">
    <location>
        <begin position="6"/>
        <end position="24"/>
    </location>
</feature>
<dbReference type="NCBIfam" id="NF009309">
    <property type="entry name" value="PRK12666.1"/>
    <property type="match status" value="1"/>
</dbReference>
<feature type="transmembrane region" description="Helical" evidence="8">
    <location>
        <begin position="278"/>
        <end position="297"/>
    </location>
</feature>
<feature type="transmembrane region" description="Helical" evidence="8">
    <location>
        <begin position="107"/>
        <end position="126"/>
    </location>
</feature>
<dbReference type="InterPro" id="IPR003918">
    <property type="entry name" value="NADH_UbQ_OxRdtase"/>
</dbReference>
<evidence type="ECO:0000259" key="9">
    <source>
        <dbReference type="Pfam" id="PF00361"/>
    </source>
</evidence>
<feature type="domain" description="NADH:quinone oxidoreductase/Mrp antiporter transmembrane" evidence="9">
    <location>
        <begin position="128"/>
        <end position="405"/>
    </location>
</feature>
<feature type="transmembrane region" description="Helical" evidence="8">
    <location>
        <begin position="331"/>
        <end position="353"/>
    </location>
</feature>
<feature type="transmembrane region" description="Helical" evidence="8">
    <location>
        <begin position="36"/>
        <end position="62"/>
    </location>
</feature>
<evidence type="ECO:0000256" key="6">
    <source>
        <dbReference type="ARBA" id="ARBA00023136"/>
    </source>
</evidence>
<feature type="transmembrane region" description="Helical" evidence="8">
    <location>
        <begin position="454"/>
        <end position="473"/>
    </location>
</feature>
<dbReference type="Pfam" id="PF00361">
    <property type="entry name" value="Proton_antipo_M"/>
    <property type="match status" value="1"/>
</dbReference>
<comment type="subcellular location">
    <subcellularLocation>
        <location evidence="1">Cell membrane</location>
        <topology evidence="1">Multi-pass membrane protein</topology>
    </subcellularLocation>
    <subcellularLocation>
        <location evidence="7">Membrane</location>
        <topology evidence="7">Multi-pass membrane protein</topology>
    </subcellularLocation>
</comment>
<evidence type="ECO:0000256" key="8">
    <source>
        <dbReference type="SAM" id="Phobius"/>
    </source>
</evidence>
<feature type="transmembrane region" description="Helical" evidence="8">
    <location>
        <begin position="132"/>
        <end position="150"/>
    </location>
</feature>
<dbReference type="OrthoDB" id="9768329at2"/>
<feature type="transmembrane region" description="Helical" evidence="8">
    <location>
        <begin position="82"/>
        <end position="100"/>
    </location>
</feature>
<evidence type="ECO:0000313" key="10">
    <source>
        <dbReference type="EMBL" id="TCK07117.1"/>
    </source>
</evidence>
<dbReference type="GO" id="GO:0005886">
    <property type="term" value="C:plasma membrane"/>
    <property type="evidence" value="ECO:0007669"/>
    <property type="project" value="UniProtKB-SubCell"/>
</dbReference>
<reference evidence="10 11" key="1">
    <citation type="submission" date="2019-03" db="EMBL/GenBank/DDBJ databases">
        <title>Genomic Encyclopedia of Archaeal and Bacterial Type Strains, Phase II (KMG-II): from individual species to whole genera.</title>
        <authorList>
            <person name="Goeker M."/>
        </authorList>
    </citation>
    <scope>NUCLEOTIDE SEQUENCE [LARGE SCALE GENOMIC DNA]</scope>
    <source>
        <strain evidence="10 11">DSM 27697</strain>
    </source>
</reference>
<gene>
    <name evidence="10" type="ORF">CLV83_1974</name>
</gene>
<dbReference type="PANTHER" id="PTHR42703">
    <property type="entry name" value="NADH DEHYDROGENASE"/>
    <property type="match status" value="1"/>
</dbReference>
<organism evidence="10 11">
    <name type="scientific">Marinobacterium mangrovicola</name>
    <dbReference type="NCBI Taxonomy" id="1476959"/>
    <lineage>
        <taxon>Bacteria</taxon>
        <taxon>Pseudomonadati</taxon>
        <taxon>Pseudomonadota</taxon>
        <taxon>Gammaproteobacteria</taxon>
        <taxon>Oceanospirillales</taxon>
        <taxon>Oceanospirillaceae</taxon>
        <taxon>Marinobacterium</taxon>
    </lineage>
</organism>
<feature type="transmembrane region" description="Helical" evidence="8">
    <location>
        <begin position="235"/>
        <end position="258"/>
    </location>
</feature>
<feature type="transmembrane region" description="Helical" evidence="8">
    <location>
        <begin position="304"/>
        <end position="325"/>
    </location>
</feature>
<feature type="transmembrane region" description="Helical" evidence="8">
    <location>
        <begin position="413"/>
        <end position="433"/>
    </location>
</feature>
<accession>A0A4R1GFE2</accession>